<evidence type="ECO:0000256" key="2">
    <source>
        <dbReference type="ARBA" id="ARBA00006824"/>
    </source>
</evidence>
<dbReference type="AlphaFoldDB" id="A0A813LJD8"/>
<keyword evidence="4 6" id="KW-1133">Transmembrane helix</keyword>
<accession>A0A813LJD8</accession>
<dbReference type="GO" id="GO:0005737">
    <property type="term" value="C:cytoplasm"/>
    <property type="evidence" value="ECO:0007669"/>
    <property type="project" value="TreeGrafter"/>
</dbReference>
<dbReference type="EMBL" id="CAJNNW010035834">
    <property type="protein sequence ID" value="CAE8730389.1"/>
    <property type="molecule type" value="Genomic_DNA"/>
</dbReference>
<proteinExistence type="inferred from homology"/>
<evidence type="ECO:0000256" key="4">
    <source>
        <dbReference type="ARBA" id="ARBA00022989"/>
    </source>
</evidence>
<dbReference type="GO" id="GO:0016020">
    <property type="term" value="C:membrane"/>
    <property type="evidence" value="ECO:0007669"/>
    <property type="project" value="UniProtKB-SubCell"/>
</dbReference>
<gene>
    <name evidence="7" type="ORF">PGLA2088_LOCUS45728</name>
</gene>
<feature type="transmembrane region" description="Helical" evidence="6">
    <location>
        <begin position="195"/>
        <end position="214"/>
    </location>
</feature>
<feature type="transmembrane region" description="Helical" evidence="6">
    <location>
        <begin position="117"/>
        <end position="137"/>
    </location>
</feature>
<evidence type="ECO:0000313" key="7">
    <source>
        <dbReference type="EMBL" id="CAE8730389.1"/>
    </source>
</evidence>
<dbReference type="InterPro" id="IPR007248">
    <property type="entry name" value="Mpv17_PMP22"/>
</dbReference>
<feature type="transmembrane region" description="Helical" evidence="6">
    <location>
        <begin position="149"/>
        <end position="175"/>
    </location>
</feature>
<organism evidence="7 8">
    <name type="scientific">Polarella glacialis</name>
    <name type="common">Dinoflagellate</name>
    <dbReference type="NCBI Taxonomy" id="89957"/>
    <lineage>
        <taxon>Eukaryota</taxon>
        <taxon>Sar</taxon>
        <taxon>Alveolata</taxon>
        <taxon>Dinophyceae</taxon>
        <taxon>Suessiales</taxon>
        <taxon>Suessiaceae</taxon>
        <taxon>Polarella</taxon>
    </lineage>
</organism>
<dbReference type="Pfam" id="PF04117">
    <property type="entry name" value="Mpv17_PMP22"/>
    <property type="match status" value="1"/>
</dbReference>
<evidence type="ECO:0000256" key="6">
    <source>
        <dbReference type="RuleBase" id="RU363053"/>
    </source>
</evidence>
<keyword evidence="3 6" id="KW-0812">Transmembrane</keyword>
<evidence type="ECO:0000256" key="3">
    <source>
        <dbReference type="ARBA" id="ARBA00022692"/>
    </source>
</evidence>
<name>A0A813LJD8_POLGL</name>
<dbReference type="PANTHER" id="PTHR11266:SF116">
    <property type="entry name" value="MPV17-LIKE PROTEIN"/>
    <property type="match status" value="1"/>
</dbReference>
<comment type="caution">
    <text evidence="7">The sequence shown here is derived from an EMBL/GenBank/DDBJ whole genome shotgun (WGS) entry which is preliminary data.</text>
</comment>
<dbReference type="Proteomes" id="UP000626109">
    <property type="component" value="Unassembled WGS sequence"/>
</dbReference>
<comment type="similarity">
    <text evidence="2 6">Belongs to the peroxisomal membrane protein PXMP2/4 family.</text>
</comment>
<protein>
    <submittedName>
        <fullName evidence="7">Uncharacterized protein</fullName>
    </submittedName>
</protein>
<evidence type="ECO:0000256" key="5">
    <source>
        <dbReference type="ARBA" id="ARBA00023136"/>
    </source>
</evidence>
<evidence type="ECO:0000256" key="1">
    <source>
        <dbReference type="ARBA" id="ARBA00004141"/>
    </source>
</evidence>
<sequence length="248" mass="25786">MKGIGQTLVARSSRVPNSLARCSSSEGGPFAGKQFPTWLSGLTWRSVSISAGAVAASATFGDLTCQALEASKQASSTNSVGASDVCSESSGALGASNVAWADGPMGFFTLWDGARTARMAGVSSLTGAAGLVWFLFLESRLPGKGLRLVLLKTGATACYALGVGLPTTFTLVTLLRPEGSISAVRAKIGEDLLPTWAAGLFYWPFVCVFTFSCVSTAMRAPVNSVFGTVWQVYLSHRTNLGSASSFVE</sequence>
<comment type="subcellular location">
    <subcellularLocation>
        <location evidence="1">Membrane</location>
        <topology evidence="1">Multi-pass membrane protein</topology>
    </subcellularLocation>
</comment>
<reference evidence="7" key="1">
    <citation type="submission" date="2021-02" db="EMBL/GenBank/DDBJ databases">
        <authorList>
            <person name="Dougan E. K."/>
            <person name="Rhodes N."/>
            <person name="Thang M."/>
            <person name="Chan C."/>
        </authorList>
    </citation>
    <scope>NUCLEOTIDE SEQUENCE</scope>
</reference>
<keyword evidence="5 6" id="KW-0472">Membrane</keyword>
<dbReference type="PANTHER" id="PTHR11266">
    <property type="entry name" value="PEROXISOMAL MEMBRANE PROTEIN 2, PXMP2 MPV17"/>
    <property type="match status" value="1"/>
</dbReference>
<evidence type="ECO:0000313" key="8">
    <source>
        <dbReference type="Proteomes" id="UP000626109"/>
    </source>
</evidence>